<dbReference type="SUPFAM" id="SSF52777">
    <property type="entry name" value="CoA-dependent acyltransferases"/>
    <property type="match status" value="2"/>
</dbReference>
<dbReference type="Proteomes" id="UP001079430">
    <property type="component" value="Unassembled WGS sequence"/>
</dbReference>
<reference evidence="2" key="1">
    <citation type="submission" date="2022-10" db="EMBL/GenBank/DDBJ databases">
        <title>Whole genome sequencing of three plant growth promoting bacteria isolated from Vachellia tortilis subsp. raddiana in Morocco.</title>
        <authorList>
            <person name="Hnini M."/>
            <person name="Zouagui R."/>
            <person name="Zouagui H."/>
            <person name="Chemao Elfihri M.-W."/>
            <person name="Ibrahimi A."/>
            <person name="Sbabou L."/>
            <person name="Aurag J."/>
        </authorList>
    </citation>
    <scope>NUCLEOTIDE SEQUENCE</scope>
    <source>
        <strain evidence="2">LMR678</strain>
    </source>
</reference>
<organism evidence="2 3">
    <name type="scientific">Sinorhizobium psoraleae</name>
    <dbReference type="NCBI Taxonomy" id="520838"/>
    <lineage>
        <taxon>Bacteria</taxon>
        <taxon>Pseudomonadati</taxon>
        <taxon>Pseudomonadota</taxon>
        <taxon>Alphaproteobacteria</taxon>
        <taxon>Hyphomicrobiales</taxon>
        <taxon>Rhizobiaceae</taxon>
        <taxon>Sinorhizobium/Ensifer group</taxon>
        <taxon>Sinorhizobium</taxon>
    </lineage>
</organism>
<evidence type="ECO:0000259" key="1">
    <source>
        <dbReference type="Pfam" id="PF00668"/>
    </source>
</evidence>
<accession>A0ABT4KPE6</accession>
<gene>
    <name evidence="2" type="ORF">O3W52_28690</name>
</gene>
<name>A0ABT4KPE6_9HYPH</name>
<keyword evidence="3" id="KW-1185">Reference proteome</keyword>
<comment type="caution">
    <text evidence="2">The sequence shown here is derived from an EMBL/GenBank/DDBJ whole genome shotgun (WGS) entry which is preliminary data.</text>
</comment>
<dbReference type="InterPro" id="IPR001242">
    <property type="entry name" value="Condensation_dom"/>
</dbReference>
<dbReference type="Gene3D" id="3.30.559.10">
    <property type="entry name" value="Chloramphenicol acetyltransferase-like domain"/>
    <property type="match status" value="1"/>
</dbReference>
<dbReference type="EMBL" id="JAPVOI010000005">
    <property type="protein sequence ID" value="MCZ4093733.1"/>
    <property type="molecule type" value="Genomic_DNA"/>
</dbReference>
<sequence>MIDRHDMLRATFHQGSGARRSAFTGRPTGLQVIPLQHVNEADFYQSIAAEARVLSISNRDRHFARTCSSAVPRKRSLLLNFHPIISDAYSIRTFLLEFGGLYQACCGKTEMPRLAAAAPTRTLWLGRKATLPATTENDMWAYWRDQFVDHEPDLALPTDRPRTALAGARQISFLQDLNMSLVARLEQLAQKEKSEPRYGSARCLIRPAASLAAGTSSHFYIPRLGRPTEDFPGLSATLLPWALYGRTFPEIPFHRSSTAGPLPNALRACPGTSIFLFPFC</sequence>
<dbReference type="InterPro" id="IPR023213">
    <property type="entry name" value="CAT-like_dom_sf"/>
</dbReference>
<evidence type="ECO:0000313" key="2">
    <source>
        <dbReference type="EMBL" id="MCZ4093733.1"/>
    </source>
</evidence>
<dbReference type="RefSeq" id="WP_269285543.1">
    <property type="nucleotide sequence ID" value="NZ_JAPVOI010000005.1"/>
</dbReference>
<proteinExistence type="predicted"/>
<evidence type="ECO:0000313" key="3">
    <source>
        <dbReference type="Proteomes" id="UP001079430"/>
    </source>
</evidence>
<feature type="domain" description="Condensation" evidence="1">
    <location>
        <begin position="2"/>
        <end position="194"/>
    </location>
</feature>
<protein>
    <submittedName>
        <fullName evidence="2">Condensation domain-containing protein</fullName>
    </submittedName>
</protein>
<dbReference type="Pfam" id="PF00668">
    <property type="entry name" value="Condensation"/>
    <property type="match status" value="1"/>
</dbReference>
<dbReference type="Gene3D" id="3.30.559.30">
    <property type="entry name" value="Nonribosomal peptide synthetase, condensation domain"/>
    <property type="match status" value="1"/>
</dbReference>